<dbReference type="AlphaFoldDB" id="A0A6J4MZD8"/>
<gene>
    <name evidence="1" type="ORF">AVDCRST_MAG84-4494</name>
</gene>
<feature type="non-terminal residue" evidence="1">
    <location>
        <position position="67"/>
    </location>
</feature>
<accession>A0A6J4MZD8</accession>
<evidence type="ECO:0000313" key="1">
    <source>
        <dbReference type="EMBL" id="CAA9373230.1"/>
    </source>
</evidence>
<proteinExistence type="predicted"/>
<sequence length="67" mass="7559">MAVEEVENGGKIWVSVDSQKVKSKYGSKNLEKYFKSRCPGKKIIRIDAETIANPEHPAYQCSETVNK</sequence>
<organism evidence="1">
    <name type="scientific">uncultured Microcoleus sp</name>
    <dbReference type="NCBI Taxonomy" id="259945"/>
    <lineage>
        <taxon>Bacteria</taxon>
        <taxon>Bacillati</taxon>
        <taxon>Cyanobacteriota</taxon>
        <taxon>Cyanophyceae</taxon>
        <taxon>Oscillatoriophycideae</taxon>
        <taxon>Oscillatoriales</taxon>
        <taxon>Microcoleaceae</taxon>
        <taxon>Microcoleus</taxon>
        <taxon>environmental samples</taxon>
    </lineage>
</organism>
<reference evidence="1" key="1">
    <citation type="submission" date="2020-02" db="EMBL/GenBank/DDBJ databases">
        <authorList>
            <person name="Meier V. D."/>
        </authorList>
    </citation>
    <scope>NUCLEOTIDE SEQUENCE</scope>
    <source>
        <strain evidence="1">AVDCRST_MAG84</strain>
    </source>
</reference>
<dbReference type="EMBL" id="CADCTZ010000958">
    <property type="protein sequence ID" value="CAA9373230.1"/>
    <property type="molecule type" value="Genomic_DNA"/>
</dbReference>
<protein>
    <submittedName>
        <fullName evidence="1">Uncharacterized protein</fullName>
    </submittedName>
</protein>
<name>A0A6J4MZD8_9CYAN</name>